<evidence type="ECO:0000256" key="1">
    <source>
        <dbReference type="SAM" id="MobiDB-lite"/>
    </source>
</evidence>
<evidence type="ECO:0000313" key="2">
    <source>
        <dbReference type="EMBL" id="KKN24175.1"/>
    </source>
</evidence>
<feature type="region of interest" description="Disordered" evidence="1">
    <location>
        <begin position="140"/>
        <end position="160"/>
    </location>
</feature>
<comment type="caution">
    <text evidence="2">The sequence shown here is derived from an EMBL/GenBank/DDBJ whole genome shotgun (WGS) entry which is preliminary data.</text>
</comment>
<organism evidence="2">
    <name type="scientific">marine sediment metagenome</name>
    <dbReference type="NCBI Taxonomy" id="412755"/>
    <lineage>
        <taxon>unclassified sequences</taxon>
        <taxon>metagenomes</taxon>
        <taxon>ecological metagenomes</taxon>
    </lineage>
</organism>
<proteinExistence type="predicted"/>
<gene>
    <name evidence="2" type="ORF">LCGC14_0897410</name>
</gene>
<reference evidence="2" key="1">
    <citation type="journal article" date="2015" name="Nature">
        <title>Complex archaea that bridge the gap between prokaryotes and eukaryotes.</title>
        <authorList>
            <person name="Spang A."/>
            <person name="Saw J.H."/>
            <person name="Jorgensen S.L."/>
            <person name="Zaremba-Niedzwiedzka K."/>
            <person name="Martijn J."/>
            <person name="Lind A.E."/>
            <person name="van Eijk R."/>
            <person name="Schleper C."/>
            <person name="Guy L."/>
            <person name="Ettema T.J."/>
        </authorList>
    </citation>
    <scope>NUCLEOTIDE SEQUENCE</scope>
</reference>
<name>A0A0F9NXD5_9ZZZZ</name>
<protein>
    <submittedName>
        <fullName evidence="2">Uncharacterized protein</fullName>
    </submittedName>
</protein>
<accession>A0A0F9NXD5</accession>
<dbReference type="EMBL" id="LAZR01002903">
    <property type="protein sequence ID" value="KKN24175.1"/>
    <property type="molecule type" value="Genomic_DNA"/>
</dbReference>
<dbReference type="AlphaFoldDB" id="A0A0F9NXD5"/>
<sequence length="160" mass="18456">MKTKETGRDTQREKAYAWEKVVLSRLPTNKQMPTAEIQKLAHRVVLTYRMPSLIQVERVTHTRGHAIAHYAIQLPDFAHTKVYALHELAHSIQSLYQGRWSTMAGHGPEWLRTFIELLNRYKVAPKRELLRSARRNGLKVASPKAMPAGPRPHSNRAYEL</sequence>